<dbReference type="PANTHER" id="PTHR44942">
    <property type="entry name" value="METHYLTRANSF_11 DOMAIN-CONTAINING PROTEIN"/>
    <property type="match status" value="1"/>
</dbReference>
<evidence type="ECO:0000313" key="6">
    <source>
        <dbReference type="Proteomes" id="UP000588277"/>
    </source>
</evidence>
<dbReference type="RefSeq" id="WP_169275816.1">
    <property type="nucleotide sequence ID" value="NZ_JAAIIH010000008.1"/>
</dbReference>
<organism evidence="5 6">
    <name type="scientific">Bifidobacterium moraviense</name>
    <dbReference type="NCBI Taxonomy" id="2675323"/>
    <lineage>
        <taxon>Bacteria</taxon>
        <taxon>Bacillati</taxon>
        <taxon>Actinomycetota</taxon>
        <taxon>Actinomycetes</taxon>
        <taxon>Bifidobacteriales</taxon>
        <taxon>Bifidobacteriaceae</taxon>
        <taxon>Bifidobacterium</taxon>
    </lineage>
</organism>
<dbReference type="Proteomes" id="UP000588277">
    <property type="component" value="Unassembled WGS sequence"/>
</dbReference>
<evidence type="ECO:0000256" key="2">
    <source>
        <dbReference type="ARBA" id="ARBA00022603"/>
    </source>
</evidence>
<keyword evidence="3 5" id="KW-0808">Transferase</keyword>
<dbReference type="Pfam" id="PF08241">
    <property type="entry name" value="Methyltransf_11"/>
    <property type="match status" value="1"/>
</dbReference>
<gene>
    <name evidence="5" type="ORF">G1C96_1254</name>
</gene>
<keyword evidence="2 5" id="KW-0489">Methyltransferase</keyword>
<dbReference type="InterPro" id="IPR013216">
    <property type="entry name" value="Methyltransf_11"/>
</dbReference>
<evidence type="ECO:0000313" key="5">
    <source>
        <dbReference type="EMBL" id="NMN00675.1"/>
    </source>
</evidence>
<dbReference type="GO" id="GO:0008757">
    <property type="term" value="F:S-adenosylmethionine-dependent methyltransferase activity"/>
    <property type="evidence" value="ECO:0007669"/>
    <property type="project" value="InterPro"/>
</dbReference>
<accession>A0A7Y0F264</accession>
<comment type="similarity">
    <text evidence="1">Belongs to the methyltransferase superfamily.</text>
</comment>
<dbReference type="GO" id="GO:0032259">
    <property type="term" value="P:methylation"/>
    <property type="evidence" value="ECO:0007669"/>
    <property type="project" value="UniProtKB-KW"/>
</dbReference>
<proteinExistence type="inferred from homology"/>
<dbReference type="EMBL" id="JAAIIH010000008">
    <property type="protein sequence ID" value="NMN00675.1"/>
    <property type="molecule type" value="Genomic_DNA"/>
</dbReference>
<dbReference type="Gene3D" id="3.40.50.150">
    <property type="entry name" value="Vaccinia Virus protein VP39"/>
    <property type="match status" value="1"/>
</dbReference>
<name>A0A7Y0F264_9BIFI</name>
<dbReference type="InterPro" id="IPR051052">
    <property type="entry name" value="Diverse_substrate_MTase"/>
</dbReference>
<dbReference type="SUPFAM" id="SSF53335">
    <property type="entry name" value="S-adenosyl-L-methionine-dependent methyltransferases"/>
    <property type="match status" value="1"/>
</dbReference>
<feature type="domain" description="Methyltransferase type 11" evidence="4">
    <location>
        <begin position="73"/>
        <end position="158"/>
    </location>
</feature>
<comment type="caution">
    <text evidence="5">The sequence shown here is derived from an EMBL/GenBank/DDBJ whole genome shotgun (WGS) entry which is preliminary data.</text>
</comment>
<keyword evidence="6" id="KW-1185">Reference proteome</keyword>
<dbReference type="PANTHER" id="PTHR44942:SF4">
    <property type="entry name" value="METHYLTRANSFERASE TYPE 11 DOMAIN-CONTAINING PROTEIN"/>
    <property type="match status" value="1"/>
</dbReference>
<dbReference type="AlphaFoldDB" id="A0A7Y0F264"/>
<evidence type="ECO:0000256" key="1">
    <source>
        <dbReference type="ARBA" id="ARBA00008361"/>
    </source>
</evidence>
<dbReference type="InterPro" id="IPR029063">
    <property type="entry name" value="SAM-dependent_MTases_sf"/>
</dbReference>
<evidence type="ECO:0000259" key="4">
    <source>
        <dbReference type="Pfam" id="PF08241"/>
    </source>
</evidence>
<protein>
    <submittedName>
        <fullName evidence="5">FkbM family methyltransferase</fullName>
    </submittedName>
</protein>
<sequence>MTDTANKTDRTDRTEFHGKAEAYAQARPGYPAEAMAYIGTLIGGSSVPDAASATEGLPVPAAAPDASPVTVADIGAGTGKFTVPLAALGHPVFAVEPDADMRAALRGAVADLPNVTVVDGNAERTGLPDGSVDVVTCAQSLHWFRHDAFLAECARIARCDRGRCGDRGGRGDRRILLVSIYNRTSFDSGMRHWDGGPALAGSVDHVRRTTTEYFRHPAVREFANPIRYTLDSWRAFMDSHSHSPLPDSPDYPAHRAWVDRIFAQRAVDDNVCVVTGEVLTF</sequence>
<evidence type="ECO:0000256" key="3">
    <source>
        <dbReference type="ARBA" id="ARBA00022679"/>
    </source>
</evidence>
<dbReference type="CDD" id="cd02440">
    <property type="entry name" value="AdoMet_MTases"/>
    <property type="match status" value="1"/>
</dbReference>
<reference evidence="5 6" key="1">
    <citation type="submission" date="2020-02" db="EMBL/GenBank/DDBJ databases">
        <title>Characterization of phylogenetic diversity of novel bifidobacterial species isolated in Czech ZOOs.</title>
        <authorList>
            <person name="Lugli G.A."/>
            <person name="Vera N.B."/>
            <person name="Ventura M."/>
        </authorList>
    </citation>
    <scope>NUCLEOTIDE SEQUENCE [LARGE SCALE GENOMIC DNA]</scope>
    <source>
        <strain evidence="5 6">DSM 109958</strain>
    </source>
</reference>